<evidence type="ECO:0000313" key="3">
    <source>
        <dbReference type="Proteomes" id="UP001528823"/>
    </source>
</evidence>
<dbReference type="Pfam" id="PF11006">
    <property type="entry name" value="DUF2845"/>
    <property type="match status" value="1"/>
</dbReference>
<dbReference type="EMBL" id="JAPMOU010000015">
    <property type="protein sequence ID" value="MDE1462869.1"/>
    <property type="molecule type" value="Genomic_DNA"/>
</dbReference>
<accession>A0ABT5UCQ6</accession>
<organism evidence="2 3">
    <name type="scientific">Spartinivicinus poritis</name>
    <dbReference type="NCBI Taxonomy" id="2994640"/>
    <lineage>
        <taxon>Bacteria</taxon>
        <taxon>Pseudomonadati</taxon>
        <taxon>Pseudomonadota</taxon>
        <taxon>Gammaproteobacteria</taxon>
        <taxon>Oceanospirillales</taxon>
        <taxon>Zooshikellaceae</taxon>
        <taxon>Spartinivicinus</taxon>
    </lineage>
</organism>
<keyword evidence="1" id="KW-0472">Membrane</keyword>
<dbReference type="RefSeq" id="WP_274689220.1">
    <property type="nucleotide sequence ID" value="NZ_JAPMOU010000015.1"/>
</dbReference>
<name>A0ABT5UCQ6_9GAMM</name>
<evidence type="ECO:0000256" key="1">
    <source>
        <dbReference type="SAM" id="Phobius"/>
    </source>
</evidence>
<protein>
    <submittedName>
        <fullName evidence="2">DUF2845 domain-containing protein</fullName>
    </submittedName>
</protein>
<comment type="caution">
    <text evidence="2">The sequence shown here is derived from an EMBL/GenBank/DDBJ whole genome shotgun (WGS) entry which is preliminary data.</text>
</comment>
<proteinExistence type="predicted"/>
<reference evidence="2 3" key="1">
    <citation type="submission" date="2022-11" db="EMBL/GenBank/DDBJ databases">
        <title>Spartinivicinus poritis sp. nov., isolated from scleractinian coral Porites lutea.</title>
        <authorList>
            <person name="Zhang G."/>
            <person name="Cai L."/>
            <person name="Wei Q."/>
        </authorList>
    </citation>
    <scope>NUCLEOTIDE SEQUENCE [LARGE SCALE GENOMIC DNA]</scope>
    <source>
        <strain evidence="2 3">A2-2</strain>
    </source>
</reference>
<gene>
    <name evidence="2" type="ORF">ORQ98_12915</name>
</gene>
<sequence length="132" mass="14973">MITKANTALLKAFAVLISVLMFSISVNTYADSMRCKNRLVSTGDSKATVLLKCGEPWLKEDHSYTVTEKRNSDLYRYNQQHNGVNAHGASREVTRLIKVEKWTYNVGRNKFLRIITFKEGVIDSIETGDRAN</sequence>
<evidence type="ECO:0000313" key="2">
    <source>
        <dbReference type="EMBL" id="MDE1462869.1"/>
    </source>
</evidence>
<dbReference type="Proteomes" id="UP001528823">
    <property type="component" value="Unassembled WGS sequence"/>
</dbReference>
<keyword evidence="3" id="KW-1185">Reference proteome</keyword>
<dbReference type="InterPro" id="IPR021268">
    <property type="entry name" value="DUF2845"/>
</dbReference>
<keyword evidence="1" id="KW-1133">Transmembrane helix</keyword>
<keyword evidence="1" id="KW-0812">Transmembrane</keyword>
<feature type="transmembrane region" description="Helical" evidence="1">
    <location>
        <begin position="12"/>
        <end position="30"/>
    </location>
</feature>